<accession>A0ABD0JAU6</accession>
<comment type="caution">
    <text evidence="2">The sequence shown here is derived from an EMBL/GenBank/DDBJ whole genome shotgun (WGS) entry which is preliminary data.</text>
</comment>
<sequence length="95" mass="10347">MDAFYVGSSPGSESDSLPTVTKEKSSLEMNLGDDESSASSQDVRNSSDDGELEQKPRKSDERSASQADINFTPHDTAKYGRRLSKLVQQLAACLF</sequence>
<feature type="compositionally biased region" description="Basic and acidic residues" evidence="1">
    <location>
        <begin position="52"/>
        <end position="63"/>
    </location>
</feature>
<organism evidence="2 3">
    <name type="scientific">Batillaria attramentaria</name>
    <dbReference type="NCBI Taxonomy" id="370345"/>
    <lineage>
        <taxon>Eukaryota</taxon>
        <taxon>Metazoa</taxon>
        <taxon>Spiralia</taxon>
        <taxon>Lophotrochozoa</taxon>
        <taxon>Mollusca</taxon>
        <taxon>Gastropoda</taxon>
        <taxon>Caenogastropoda</taxon>
        <taxon>Sorbeoconcha</taxon>
        <taxon>Cerithioidea</taxon>
        <taxon>Batillariidae</taxon>
        <taxon>Batillaria</taxon>
    </lineage>
</organism>
<dbReference type="Proteomes" id="UP001519460">
    <property type="component" value="Unassembled WGS sequence"/>
</dbReference>
<gene>
    <name evidence="2" type="ORF">BaRGS_00036999</name>
</gene>
<evidence type="ECO:0000313" key="2">
    <source>
        <dbReference type="EMBL" id="KAK7467762.1"/>
    </source>
</evidence>
<dbReference type="EMBL" id="JACVVK020000540">
    <property type="protein sequence ID" value="KAK7467762.1"/>
    <property type="molecule type" value="Genomic_DNA"/>
</dbReference>
<keyword evidence="3" id="KW-1185">Reference proteome</keyword>
<evidence type="ECO:0000313" key="3">
    <source>
        <dbReference type="Proteomes" id="UP001519460"/>
    </source>
</evidence>
<reference evidence="2 3" key="1">
    <citation type="journal article" date="2023" name="Sci. Data">
        <title>Genome assembly of the Korean intertidal mud-creeper Batillaria attramentaria.</title>
        <authorList>
            <person name="Patra A.K."/>
            <person name="Ho P.T."/>
            <person name="Jun S."/>
            <person name="Lee S.J."/>
            <person name="Kim Y."/>
            <person name="Won Y.J."/>
        </authorList>
    </citation>
    <scope>NUCLEOTIDE SEQUENCE [LARGE SCALE GENOMIC DNA]</scope>
    <source>
        <strain evidence="2">Wonlab-2016</strain>
    </source>
</reference>
<feature type="region of interest" description="Disordered" evidence="1">
    <location>
        <begin position="1"/>
        <end position="75"/>
    </location>
</feature>
<proteinExistence type="predicted"/>
<dbReference type="AlphaFoldDB" id="A0ABD0JAU6"/>
<evidence type="ECO:0000256" key="1">
    <source>
        <dbReference type="SAM" id="MobiDB-lite"/>
    </source>
</evidence>
<protein>
    <submittedName>
        <fullName evidence="2">Uncharacterized protein</fullName>
    </submittedName>
</protein>
<feature type="compositionally biased region" description="Polar residues" evidence="1">
    <location>
        <begin position="9"/>
        <end position="19"/>
    </location>
</feature>
<name>A0ABD0JAU6_9CAEN</name>